<dbReference type="Proteomes" id="UP000015462">
    <property type="component" value="Unassembled WGS sequence"/>
</dbReference>
<dbReference type="InterPro" id="IPR020056">
    <property type="entry name" value="Rbsml_bL25/Gln-tRNA_synth_N"/>
</dbReference>
<dbReference type="InterPro" id="IPR029751">
    <property type="entry name" value="Ribosomal_L25_dom"/>
</dbReference>
<evidence type="ECO:0000259" key="7">
    <source>
        <dbReference type="Pfam" id="PF01386"/>
    </source>
</evidence>
<evidence type="ECO:0000256" key="3">
    <source>
        <dbReference type="ARBA" id="ARBA00022980"/>
    </source>
</evidence>
<dbReference type="InterPro" id="IPR001021">
    <property type="entry name" value="Ribosomal_bL25_long"/>
</dbReference>
<feature type="region of interest" description="Disordered" evidence="6">
    <location>
        <begin position="194"/>
        <end position="216"/>
    </location>
</feature>
<dbReference type="RefSeq" id="WP_016390630.1">
    <property type="nucleotide sequence ID" value="NZ_JBLHXE010000002.1"/>
</dbReference>
<proteinExistence type="inferred from homology"/>
<dbReference type="NCBIfam" id="NF004130">
    <property type="entry name" value="PRK05618.1-5"/>
    <property type="match status" value="1"/>
</dbReference>
<evidence type="ECO:0000256" key="4">
    <source>
        <dbReference type="ARBA" id="ARBA00023274"/>
    </source>
</evidence>
<gene>
    <name evidence="5" type="primary">rplY</name>
    <name evidence="5" type="synonym">ctc</name>
    <name evidence="9" type="ORF">L196_08371</name>
</gene>
<organism evidence="9 10">
    <name type="scientific">Cycloclasticus pugetii</name>
    <dbReference type="NCBI Taxonomy" id="34068"/>
    <lineage>
        <taxon>Bacteria</taxon>
        <taxon>Pseudomonadati</taxon>
        <taxon>Pseudomonadota</taxon>
        <taxon>Gammaproteobacteria</taxon>
        <taxon>Thiotrichales</taxon>
        <taxon>Piscirickettsiaceae</taxon>
        <taxon>Cycloclasticus</taxon>
    </lineage>
</organism>
<reference evidence="9 10" key="1">
    <citation type="journal article" date="2013" name="Genome Announc.">
        <title>Genome Sequence of the Pyrene- and Fluoranthene-Degrading Bacterium Cycloclasticus sp. Strain PY97M.</title>
        <authorList>
            <person name="Cui Z."/>
            <person name="Xu G."/>
            <person name="Li Q."/>
            <person name="Gao W."/>
            <person name="Zheng L."/>
        </authorList>
    </citation>
    <scope>NUCLEOTIDE SEQUENCE [LARGE SCALE GENOMIC DNA]</scope>
    <source>
        <strain evidence="9 10">PY97M</strain>
    </source>
</reference>
<dbReference type="PANTHER" id="PTHR33284:SF1">
    <property type="entry name" value="RIBOSOMAL PROTEIN L25_GLN-TRNA SYNTHETASE, ANTI-CODON-BINDING DOMAIN-CONTAINING PROTEIN"/>
    <property type="match status" value="1"/>
</dbReference>
<dbReference type="NCBIfam" id="TIGR00731">
    <property type="entry name" value="bL25_bact_ctc"/>
    <property type="match status" value="1"/>
</dbReference>
<dbReference type="Gene3D" id="2.170.120.20">
    <property type="entry name" value="Ribosomal protein L25, beta domain"/>
    <property type="match status" value="1"/>
</dbReference>
<comment type="similarity">
    <text evidence="5">Belongs to the bacterial ribosomal protein bL25 family. CTC subfamily.</text>
</comment>
<evidence type="ECO:0000256" key="5">
    <source>
        <dbReference type="HAMAP-Rule" id="MF_01334"/>
    </source>
</evidence>
<keyword evidence="1 5" id="KW-0699">rRNA-binding</keyword>
<dbReference type="CDD" id="cd00495">
    <property type="entry name" value="Ribosomal_L25_TL5_CTC"/>
    <property type="match status" value="1"/>
</dbReference>
<dbReference type="Pfam" id="PF01386">
    <property type="entry name" value="Ribosomal_L25p"/>
    <property type="match status" value="1"/>
</dbReference>
<dbReference type="SUPFAM" id="SSF50715">
    <property type="entry name" value="Ribosomal protein L25-like"/>
    <property type="match status" value="1"/>
</dbReference>
<evidence type="ECO:0000256" key="1">
    <source>
        <dbReference type="ARBA" id="ARBA00022730"/>
    </source>
</evidence>
<accession>A0AB33Z0L3</accession>
<dbReference type="NCBIfam" id="NF004128">
    <property type="entry name" value="PRK05618.1-2"/>
    <property type="match status" value="1"/>
</dbReference>
<evidence type="ECO:0000256" key="2">
    <source>
        <dbReference type="ARBA" id="ARBA00022884"/>
    </source>
</evidence>
<dbReference type="PANTHER" id="PTHR33284">
    <property type="entry name" value="RIBOSOMAL PROTEIN L25/GLN-TRNA SYNTHETASE, ANTI-CODON-BINDING DOMAIN-CONTAINING PROTEIN"/>
    <property type="match status" value="1"/>
</dbReference>
<dbReference type="HAMAP" id="MF_01334">
    <property type="entry name" value="Ribosomal_bL25_CTC"/>
    <property type="match status" value="1"/>
</dbReference>
<dbReference type="InterPro" id="IPR037121">
    <property type="entry name" value="Ribosomal_bL25_C"/>
</dbReference>
<comment type="function">
    <text evidence="5">This is one of the proteins that binds to the 5S RNA in the ribosome where it forms part of the central protuberance.</text>
</comment>
<feature type="domain" description="Large ribosomal subunit protein bL25 beta" evidence="8">
    <location>
        <begin position="102"/>
        <end position="191"/>
    </location>
</feature>
<dbReference type="GO" id="GO:0006412">
    <property type="term" value="P:translation"/>
    <property type="evidence" value="ECO:0007669"/>
    <property type="project" value="UniProtKB-UniRule"/>
</dbReference>
<dbReference type="InterPro" id="IPR020057">
    <property type="entry name" value="Ribosomal_bL25_b-dom"/>
</dbReference>
<name>A0AB33Z0L3_9GAMM</name>
<dbReference type="NCBIfam" id="NF004612">
    <property type="entry name" value="PRK05943.1"/>
    <property type="match status" value="1"/>
</dbReference>
<evidence type="ECO:0000256" key="6">
    <source>
        <dbReference type="SAM" id="MobiDB-lite"/>
    </source>
</evidence>
<dbReference type="InterPro" id="IPR020055">
    <property type="entry name" value="Ribosomal_bL25_short"/>
</dbReference>
<dbReference type="AlphaFoldDB" id="A0AB33Z0L3"/>
<dbReference type="InterPro" id="IPR011035">
    <property type="entry name" value="Ribosomal_bL25/Gln-tRNA_synth"/>
</dbReference>
<dbReference type="EMBL" id="ASHL01000006">
    <property type="protein sequence ID" value="EPD12870.1"/>
    <property type="molecule type" value="Genomic_DNA"/>
</dbReference>
<keyword evidence="2 5" id="KW-0694">RNA-binding</keyword>
<keyword evidence="3 5" id="KW-0689">Ribosomal protein</keyword>
<dbReference type="HAMAP" id="MF_01336">
    <property type="entry name" value="Ribosomal_bL25"/>
    <property type="match status" value="1"/>
</dbReference>
<dbReference type="GO" id="GO:0003735">
    <property type="term" value="F:structural constituent of ribosome"/>
    <property type="evidence" value="ECO:0007669"/>
    <property type="project" value="InterPro"/>
</dbReference>
<evidence type="ECO:0000259" key="8">
    <source>
        <dbReference type="Pfam" id="PF14693"/>
    </source>
</evidence>
<evidence type="ECO:0000313" key="9">
    <source>
        <dbReference type="EMBL" id="EPD12870.1"/>
    </source>
</evidence>
<sequence>MSISFELAASIRNDLGKGATRRLRKQEMVPAVIYGAGEEPVSITLGHNQLMHSTENEAFFSHILSIDVDGKKESVIIKALQRHPAKNILMHADFMRVSMKEKLKVHVPIHFIGEEEAPGAKQGGVVTHSLVDVEIQCLPNNLPEFIEVDVSALEIGDSLHLSDIKLADGLEMVALLQGEDHDLQVVAIQANRAAEVDEDVEGAESAEGESEEGSGE</sequence>
<keyword evidence="4 5" id="KW-0687">Ribonucleoprotein</keyword>
<feature type="domain" description="Large ribosomal subunit protein bL25 L25" evidence="7">
    <location>
        <begin position="7"/>
        <end position="94"/>
    </location>
</feature>
<protein>
    <recommendedName>
        <fullName evidence="5">Large ribosomal subunit protein bL25</fullName>
    </recommendedName>
    <alternativeName>
        <fullName evidence="5">General stress protein CTC</fullName>
    </alternativeName>
</protein>
<feature type="compositionally biased region" description="Acidic residues" evidence="6">
    <location>
        <begin position="196"/>
        <end position="216"/>
    </location>
</feature>
<dbReference type="InterPro" id="IPR020930">
    <property type="entry name" value="Ribosomal_uL5_bac-type"/>
</dbReference>
<evidence type="ECO:0000313" key="10">
    <source>
        <dbReference type="Proteomes" id="UP000015462"/>
    </source>
</evidence>
<dbReference type="GO" id="GO:0022625">
    <property type="term" value="C:cytosolic large ribosomal subunit"/>
    <property type="evidence" value="ECO:0007669"/>
    <property type="project" value="TreeGrafter"/>
</dbReference>
<dbReference type="FunFam" id="2.40.240.10:FF:000002">
    <property type="entry name" value="50S ribosomal protein L25"/>
    <property type="match status" value="1"/>
</dbReference>
<comment type="caution">
    <text evidence="9">The sequence shown here is derived from an EMBL/GenBank/DDBJ whole genome shotgun (WGS) entry which is preliminary data.</text>
</comment>
<keyword evidence="10" id="KW-1185">Reference proteome</keyword>
<dbReference type="GO" id="GO:0008097">
    <property type="term" value="F:5S rRNA binding"/>
    <property type="evidence" value="ECO:0007669"/>
    <property type="project" value="InterPro"/>
</dbReference>
<dbReference type="Pfam" id="PF14693">
    <property type="entry name" value="Ribosomal_TL5_C"/>
    <property type="match status" value="1"/>
</dbReference>
<comment type="subunit">
    <text evidence="5">Part of the 50S ribosomal subunit; part of the 5S rRNA/L5/L18/L25 subcomplex. Contacts the 5S rRNA. Binds to the 5S rRNA independently of L5 and L18.</text>
</comment>
<dbReference type="Gene3D" id="2.40.240.10">
    <property type="entry name" value="Ribosomal Protein L25, Chain P"/>
    <property type="match status" value="1"/>
</dbReference>